<organism evidence="1 2">
    <name type="scientific">Rhodopseudomonas palustris (strain DX-1)</name>
    <dbReference type="NCBI Taxonomy" id="652103"/>
    <lineage>
        <taxon>Bacteria</taxon>
        <taxon>Pseudomonadati</taxon>
        <taxon>Pseudomonadota</taxon>
        <taxon>Alphaproteobacteria</taxon>
        <taxon>Hyphomicrobiales</taxon>
        <taxon>Nitrobacteraceae</taxon>
        <taxon>Rhodopseudomonas</taxon>
    </lineage>
</organism>
<dbReference type="eggNOG" id="ENOG5033RFM">
    <property type="taxonomic scope" value="Bacteria"/>
</dbReference>
<dbReference type="STRING" id="652103.Rpdx1_4560"/>
<dbReference type="AlphaFoldDB" id="E6VQK2"/>
<sequence length="362" mass="41946">METGTEEWHPGSFTKNFSWGTNRGLRELYEIIRIGFADELKDVTRQTFRDRVANSKRPDFIPINFFLFNEIKNGVDYLIVDELVFQAISFDHTSRFDHLALYAFILSMVGRWRGAENYQERPAMWAFHYVADRLGSRANWDSQVVSADDIQSFVDKDDRYKAKTSRKLATNLNFLLRTGGIEQFASKHADRWWVDAIFLTLDRLLETRRMQGREVDRTKLETYLAASKFSEISGKRSTEKDLALRHIVRLYQVCGERSRFDDETVAELTKIAFNDIQVWLSNSQEPMAALHPTNLRIVKTIPRACALLAQHAGFAVLDLDTLAETSLPELVRKNLEEALARIKDRGLRPNMTVAELMRLMRE</sequence>
<dbReference type="EMBL" id="CP002418">
    <property type="protein sequence ID" value="ADU46110.1"/>
    <property type="molecule type" value="Genomic_DNA"/>
</dbReference>
<proteinExistence type="predicted"/>
<reference evidence="1" key="1">
    <citation type="submission" date="2010-12" db="EMBL/GenBank/DDBJ databases">
        <title>Complete sequence of Rhodopseudomonas palustris DX-1.</title>
        <authorList>
            <consortium name="US DOE Joint Genome Institute"/>
            <person name="Lucas S."/>
            <person name="Copeland A."/>
            <person name="Lapidus A."/>
            <person name="Cheng J.-F."/>
            <person name="Goodwin L."/>
            <person name="Pitluck S."/>
            <person name="Misra M."/>
            <person name="Chertkov O."/>
            <person name="Detter J.C."/>
            <person name="Han C."/>
            <person name="Tapia R."/>
            <person name="Land M."/>
            <person name="Hauser L."/>
            <person name="Kyrpides N."/>
            <person name="Ivanova N."/>
            <person name="Ovchinnikova G."/>
            <person name="Logan B."/>
            <person name="Oda Y."/>
            <person name="Harwood C."/>
            <person name="Woyke T."/>
        </authorList>
    </citation>
    <scope>NUCLEOTIDE SEQUENCE [LARGE SCALE GENOMIC DNA]</scope>
    <source>
        <strain evidence="1">DX-1</strain>
    </source>
</reference>
<evidence type="ECO:0000313" key="1">
    <source>
        <dbReference type="EMBL" id="ADU46110.1"/>
    </source>
</evidence>
<dbReference type="HOGENOM" id="CLU_764793_0_0_5"/>
<protein>
    <submittedName>
        <fullName evidence="1">Uncharacterized protein</fullName>
    </submittedName>
</protein>
<dbReference type="KEGG" id="rpx:Rpdx1_4560"/>
<gene>
    <name evidence="1" type="ordered locus">Rpdx1_4560</name>
</gene>
<name>E6VQK2_RHOPX</name>
<dbReference type="Proteomes" id="UP000001402">
    <property type="component" value="Chromosome"/>
</dbReference>
<accession>E6VQK2</accession>
<dbReference type="OrthoDB" id="9788621at2"/>
<dbReference type="BioCyc" id="RPAL652103:RPDX1_RS22535-MONOMER"/>
<evidence type="ECO:0000313" key="2">
    <source>
        <dbReference type="Proteomes" id="UP000001402"/>
    </source>
</evidence>